<accession>A0A4U5NWH5</accession>
<dbReference type="SMART" id="SM00667">
    <property type="entry name" value="LisH"/>
    <property type="match status" value="1"/>
</dbReference>
<evidence type="ECO:0000256" key="1">
    <source>
        <dbReference type="SAM" id="MobiDB-lite"/>
    </source>
</evidence>
<dbReference type="InterPro" id="IPR024964">
    <property type="entry name" value="CTLH/CRA"/>
</dbReference>
<feature type="region of interest" description="Disordered" evidence="1">
    <location>
        <begin position="1"/>
        <end position="41"/>
    </location>
</feature>
<protein>
    <recommendedName>
        <fullName evidence="2">CTLH domain-containing protein</fullName>
    </recommendedName>
</protein>
<keyword evidence="4" id="KW-1185">Reference proteome</keyword>
<dbReference type="EMBL" id="AZBU02000003">
    <property type="protein sequence ID" value="TKR87782.1"/>
    <property type="molecule type" value="Genomic_DNA"/>
</dbReference>
<name>A0A4U5NWH5_STECR</name>
<evidence type="ECO:0000313" key="4">
    <source>
        <dbReference type="Proteomes" id="UP000298663"/>
    </source>
</evidence>
<dbReference type="SMART" id="SM00668">
    <property type="entry name" value="CTLH"/>
    <property type="match status" value="1"/>
</dbReference>
<evidence type="ECO:0000313" key="3">
    <source>
        <dbReference type="EMBL" id="TKR87782.1"/>
    </source>
</evidence>
<organism evidence="3 4">
    <name type="scientific">Steinernema carpocapsae</name>
    <name type="common">Entomopathogenic nematode</name>
    <dbReference type="NCBI Taxonomy" id="34508"/>
    <lineage>
        <taxon>Eukaryota</taxon>
        <taxon>Metazoa</taxon>
        <taxon>Ecdysozoa</taxon>
        <taxon>Nematoda</taxon>
        <taxon>Chromadorea</taxon>
        <taxon>Rhabditida</taxon>
        <taxon>Tylenchina</taxon>
        <taxon>Panagrolaimomorpha</taxon>
        <taxon>Strongyloidoidea</taxon>
        <taxon>Steinernematidae</taxon>
        <taxon>Steinernema</taxon>
    </lineage>
</organism>
<dbReference type="PROSITE" id="PS50897">
    <property type="entry name" value="CTLH"/>
    <property type="match status" value="1"/>
</dbReference>
<dbReference type="OrthoDB" id="2415936at2759"/>
<proteinExistence type="predicted"/>
<gene>
    <name evidence="3" type="ORF">L596_012129</name>
</gene>
<sequence length="276" mass="30825">MAESASSLDPPLLVPNDVFGEAMDDHNEEADERESEDEVTSITDDDFLTNCLDPLVEDFGDQNHEETNALEPSESAQNIIGLITDGRFDTYDGFNEPWYENVSNLLHEEPEQDIVHDLVLNYLITEGYGEVAEALCEESGLVCPEDSNNVQDRMEIRKAIVDEGDIDRALTMLNTLTPGLLDQDPDVGFLIKQQQIIELVRNEKLHEALTLGEKCMAHASQMGESLIQEMEKTFSLLAFDEPEKSLYGSLMDPLHRQLVANSVNSAVLKVKISLIL</sequence>
<reference evidence="3 4" key="2">
    <citation type="journal article" date="2019" name="G3 (Bethesda)">
        <title>Hybrid Assembly of the Genome of the Entomopathogenic Nematode Steinernema carpocapsae Identifies the X-Chromosome.</title>
        <authorList>
            <person name="Serra L."/>
            <person name="Macchietto M."/>
            <person name="Macias-Munoz A."/>
            <person name="McGill C.J."/>
            <person name="Rodriguez I.M."/>
            <person name="Rodriguez B."/>
            <person name="Murad R."/>
            <person name="Mortazavi A."/>
        </authorList>
    </citation>
    <scope>NUCLEOTIDE SEQUENCE [LARGE SCALE GENOMIC DNA]</scope>
    <source>
        <strain evidence="3 4">ALL</strain>
    </source>
</reference>
<dbReference type="InterPro" id="IPR006594">
    <property type="entry name" value="LisH"/>
</dbReference>
<reference evidence="3 4" key="1">
    <citation type="journal article" date="2015" name="Genome Biol.">
        <title>Comparative genomics of Steinernema reveals deeply conserved gene regulatory networks.</title>
        <authorList>
            <person name="Dillman A.R."/>
            <person name="Macchietto M."/>
            <person name="Porter C.F."/>
            <person name="Rogers A."/>
            <person name="Williams B."/>
            <person name="Antoshechkin I."/>
            <person name="Lee M.M."/>
            <person name="Goodwin Z."/>
            <person name="Lu X."/>
            <person name="Lewis E.E."/>
            <person name="Goodrich-Blair H."/>
            <person name="Stock S.P."/>
            <person name="Adams B.J."/>
            <person name="Sternberg P.W."/>
            <person name="Mortazavi A."/>
        </authorList>
    </citation>
    <scope>NUCLEOTIDE SEQUENCE [LARGE SCALE GENOMIC DNA]</scope>
    <source>
        <strain evidence="3 4">ALL</strain>
    </source>
</reference>
<comment type="caution">
    <text evidence="3">The sequence shown here is derived from an EMBL/GenBank/DDBJ whole genome shotgun (WGS) entry which is preliminary data.</text>
</comment>
<dbReference type="Pfam" id="PF08513">
    <property type="entry name" value="LisH"/>
    <property type="match status" value="1"/>
</dbReference>
<dbReference type="InterPro" id="IPR050618">
    <property type="entry name" value="Ubq-SigPath_Reg"/>
</dbReference>
<dbReference type="PANTHER" id="PTHR12864">
    <property type="entry name" value="RAN BINDING PROTEIN 9-RELATED"/>
    <property type="match status" value="1"/>
</dbReference>
<feature type="compositionally biased region" description="Acidic residues" evidence="1">
    <location>
        <begin position="26"/>
        <end position="41"/>
    </location>
</feature>
<feature type="domain" description="CTLH" evidence="2">
    <location>
        <begin position="149"/>
        <end position="207"/>
    </location>
</feature>
<dbReference type="Pfam" id="PF10607">
    <property type="entry name" value="CTLH"/>
    <property type="match status" value="1"/>
</dbReference>
<dbReference type="InterPro" id="IPR006595">
    <property type="entry name" value="CTLH_C"/>
</dbReference>
<dbReference type="Proteomes" id="UP000298663">
    <property type="component" value="Unassembled WGS sequence"/>
</dbReference>
<dbReference type="AlphaFoldDB" id="A0A4U5NWH5"/>
<evidence type="ECO:0000259" key="2">
    <source>
        <dbReference type="PROSITE" id="PS50897"/>
    </source>
</evidence>
<dbReference type="PROSITE" id="PS50896">
    <property type="entry name" value="LISH"/>
    <property type="match status" value="1"/>
</dbReference>